<keyword evidence="4" id="KW-0238">DNA-binding</keyword>
<name>D6U4H5_KTERA</name>
<dbReference type="InterPro" id="IPR014284">
    <property type="entry name" value="RNA_pol_sigma-70_dom"/>
</dbReference>
<evidence type="ECO:0000259" key="7">
    <source>
        <dbReference type="Pfam" id="PF04545"/>
    </source>
</evidence>
<dbReference type="NCBIfam" id="TIGR02937">
    <property type="entry name" value="sigma70-ECF"/>
    <property type="match status" value="1"/>
</dbReference>
<dbReference type="PANTHER" id="PTHR43133:SF57">
    <property type="entry name" value="RNA POLYMERASE SIGMA-70 FACTOR"/>
    <property type="match status" value="1"/>
</dbReference>
<dbReference type="InterPro" id="IPR039425">
    <property type="entry name" value="RNA_pol_sigma-70-like"/>
</dbReference>
<evidence type="ECO:0000256" key="4">
    <source>
        <dbReference type="ARBA" id="ARBA00023125"/>
    </source>
</evidence>
<dbReference type="GO" id="GO:0003677">
    <property type="term" value="F:DNA binding"/>
    <property type="evidence" value="ECO:0007669"/>
    <property type="project" value="UniProtKB-KW"/>
</dbReference>
<protein>
    <submittedName>
        <fullName evidence="8">RNA polymerase, sigma-24 subunit, ECF subfamily</fullName>
    </submittedName>
</protein>
<reference evidence="8 9" key="1">
    <citation type="journal article" date="2011" name="Stand. Genomic Sci.">
        <title>Non-contiguous finished genome sequence and contextual data of the filamentous soil bacterium Ktedonobacter racemifer type strain (SOSP1-21).</title>
        <authorList>
            <person name="Chang Y.J."/>
            <person name="Land M."/>
            <person name="Hauser L."/>
            <person name="Chertkov O."/>
            <person name="Del Rio T.G."/>
            <person name="Nolan M."/>
            <person name="Copeland A."/>
            <person name="Tice H."/>
            <person name="Cheng J.F."/>
            <person name="Lucas S."/>
            <person name="Han C."/>
            <person name="Goodwin L."/>
            <person name="Pitluck S."/>
            <person name="Ivanova N."/>
            <person name="Ovchinikova G."/>
            <person name="Pati A."/>
            <person name="Chen A."/>
            <person name="Palaniappan K."/>
            <person name="Mavromatis K."/>
            <person name="Liolios K."/>
            <person name="Brettin T."/>
            <person name="Fiebig A."/>
            <person name="Rohde M."/>
            <person name="Abt B."/>
            <person name="Goker M."/>
            <person name="Detter J.C."/>
            <person name="Woyke T."/>
            <person name="Bristow J."/>
            <person name="Eisen J.A."/>
            <person name="Markowitz V."/>
            <person name="Hugenholtz P."/>
            <person name="Kyrpides N.C."/>
            <person name="Klenk H.P."/>
            <person name="Lapidus A."/>
        </authorList>
    </citation>
    <scope>NUCLEOTIDE SEQUENCE [LARGE SCALE GENOMIC DNA]</scope>
    <source>
        <strain evidence="9">DSM 44963</strain>
    </source>
</reference>
<dbReference type="eggNOG" id="COG1595">
    <property type="taxonomic scope" value="Bacteria"/>
</dbReference>
<dbReference type="InterPro" id="IPR013324">
    <property type="entry name" value="RNA_pol_sigma_r3/r4-like"/>
</dbReference>
<dbReference type="InterPro" id="IPR036388">
    <property type="entry name" value="WH-like_DNA-bd_sf"/>
</dbReference>
<gene>
    <name evidence="8" type="ORF">Krac_2124</name>
</gene>
<dbReference type="Gene3D" id="1.10.1740.10">
    <property type="match status" value="1"/>
</dbReference>
<dbReference type="InParanoid" id="D6U4H5"/>
<dbReference type="SUPFAM" id="SSF88659">
    <property type="entry name" value="Sigma3 and sigma4 domains of RNA polymerase sigma factors"/>
    <property type="match status" value="1"/>
</dbReference>
<evidence type="ECO:0000256" key="5">
    <source>
        <dbReference type="ARBA" id="ARBA00023163"/>
    </source>
</evidence>
<dbReference type="Pfam" id="PF04542">
    <property type="entry name" value="Sigma70_r2"/>
    <property type="match status" value="1"/>
</dbReference>
<comment type="similarity">
    <text evidence="1">Belongs to the sigma-70 factor family. ECF subfamily.</text>
</comment>
<dbReference type="RefSeq" id="WP_007918758.1">
    <property type="nucleotide sequence ID" value="NZ_ADVG01000004.1"/>
</dbReference>
<dbReference type="Gene3D" id="1.10.10.10">
    <property type="entry name" value="Winged helix-like DNA-binding domain superfamily/Winged helix DNA-binding domain"/>
    <property type="match status" value="1"/>
</dbReference>
<evidence type="ECO:0000259" key="6">
    <source>
        <dbReference type="Pfam" id="PF04542"/>
    </source>
</evidence>
<dbReference type="InterPro" id="IPR007630">
    <property type="entry name" value="RNA_pol_sigma70_r4"/>
</dbReference>
<organism evidence="8 9">
    <name type="scientific">Ktedonobacter racemifer DSM 44963</name>
    <dbReference type="NCBI Taxonomy" id="485913"/>
    <lineage>
        <taxon>Bacteria</taxon>
        <taxon>Bacillati</taxon>
        <taxon>Chloroflexota</taxon>
        <taxon>Ktedonobacteria</taxon>
        <taxon>Ktedonobacterales</taxon>
        <taxon>Ktedonobacteraceae</taxon>
        <taxon>Ktedonobacter</taxon>
    </lineage>
</organism>
<evidence type="ECO:0000256" key="3">
    <source>
        <dbReference type="ARBA" id="ARBA00023082"/>
    </source>
</evidence>
<evidence type="ECO:0000256" key="1">
    <source>
        <dbReference type="ARBA" id="ARBA00010641"/>
    </source>
</evidence>
<dbReference type="Proteomes" id="UP000004508">
    <property type="component" value="Unassembled WGS sequence"/>
</dbReference>
<keyword evidence="9" id="KW-1185">Reference proteome</keyword>
<evidence type="ECO:0000256" key="2">
    <source>
        <dbReference type="ARBA" id="ARBA00023015"/>
    </source>
</evidence>
<evidence type="ECO:0000313" key="8">
    <source>
        <dbReference type="EMBL" id="EFH81405.1"/>
    </source>
</evidence>
<dbReference type="PANTHER" id="PTHR43133">
    <property type="entry name" value="RNA POLYMERASE ECF-TYPE SIGMA FACTO"/>
    <property type="match status" value="1"/>
</dbReference>
<dbReference type="InterPro" id="IPR007627">
    <property type="entry name" value="RNA_pol_sigma70_r2"/>
</dbReference>
<proteinExistence type="inferred from homology"/>
<dbReference type="GO" id="GO:0006352">
    <property type="term" value="P:DNA-templated transcription initiation"/>
    <property type="evidence" value="ECO:0007669"/>
    <property type="project" value="InterPro"/>
</dbReference>
<keyword evidence="2" id="KW-0805">Transcription regulation</keyword>
<accession>D6U4H5</accession>
<sequence length="186" mass="21457">MSRLIDQDHYEEDAGGQQASISELYQRYAPALLLYLRRHCASIEDAEDLLLEIFAAALTEKRLLALPELTQRLWLWRVARNKLIDTYRQQGRRLTISLENTMVDVLMSDEVAPEQLIVRQEEHACLHLAIQHLSPVQQQVLNLRFAQNLRCGQIGPQMGKSEKAIRSLLSRTLNHLRNIYGTGRED</sequence>
<evidence type="ECO:0000313" key="9">
    <source>
        <dbReference type="Proteomes" id="UP000004508"/>
    </source>
</evidence>
<comment type="caution">
    <text evidence="8">The sequence shown here is derived from an EMBL/GenBank/DDBJ whole genome shotgun (WGS) entry which is preliminary data.</text>
</comment>
<dbReference type="STRING" id="485913.Krac_2124"/>
<keyword evidence="5" id="KW-0804">Transcription</keyword>
<feature type="domain" description="RNA polymerase sigma-70 region 2" evidence="6">
    <location>
        <begin position="24"/>
        <end position="93"/>
    </location>
</feature>
<dbReference type="InterPro" id="IPR013325">
    <property type="entry name" value="RNA_pol_sigma_r2"/>
</dbReference>
<dbReference type="Pfam" id="PF04545">
    <property type="entry name" value="Sigma70_r4"/>
    <property type="match status" value="1"/>
</dbReference>
<dbReference type="AlphaFoldDB" id="D6U4H5"/>
<keyword evidence="3" id="KW-0731">Sigma factor</keyword>
<dbReference type="OrthoDB" id="157311at2"/>
<dbReference type="GO" id="GO:0016987">
    <property type="term" value="F:sigma factor activity"/>
    <property type="evidence" value="ECO:0007669"/>
    <property type="project" value="UniProtKB-KW"/>
</dbReference>
<feature type="domain" description="RNA polymerase sigma-70 region 4" evidence="7">
    <location>
        <begin position="129"/>
        <end position="178"/>
    </location>
</feature>
<dbReference type="SUPFAM" id="SSF88946">
    <property type="entry name" value="Sigma2 domain of RNA polymerase sigma factors"/>
    <property type="match status" value="1"/>
</dbReference>
<dbReference type="EMBL" id="ADVG01000004">
    <property type="protein sequence ID" value="EFH81405.1"/>
    <property type="molecule type" value="Genomic_DNA"/>
</dbReference>